<reference evidence="2 3" key="1">
    <citation type="journal article" date="2013" name="Nat. Genet.">
        <title>The high-quality draft genome of peach (Prunus persica) identifies unique patterns of genetic diversity, domestication and genome evolution.</title>
        <authorList>
            <consortium name="International Peach Genome Initiative"/>
            <person name="Verde I."/>
            <person name="Abbott A.G."/>
            <person name="Scalabrin S."/>
            <person name="Jung S."/>
            <person name="Shu S."/>
            <person name="Marroni F."/>
            <person name="Zhebentyayeva T."/>
            <person name="Dettori M.T."/>
            <person name="Grimwood J."/>
            <person name="Cattonaro F."/>
            <person name="Zuccolo A."/>
            <person name="Rossini L."/>
            <person name="Jenkins J."/>
            <person name="Vendramin E."/>
            <person name="Meisel L.A."/>
            <person name="Decroocq V."/>
            <person name="Sosinski B."/>
            <person name="Prochnik S."/>
            <person name="Mitros T."/>
            <person name="Policriti A."/>
            <person name="Cipriani G."/>
            <person name="Dondini L."/>
            <person name="Ficklin S."/>
            <person name="Goodstein D.M."/>
            <person name="Xuan P."/>
            <person name="Del Fabbro C."/>
            <person name="Aramini V."/>
            <person name="Copetti D."/>
            <person name="Gonzalez S."/>
            <person name="Horner D.S."/>
            <person name="Falchi R."/>
            <person name="Lucas S."/>
            <person name="Mica E."/>
            <person name="Maldonado J."/>
            <person name="Lazzari B."/>
            <person name="Bielenberg D."/>
            <person name="Pirona R."/>
            <person name="Miculan M."/>
            <person name="Barakat A."/>
            <person name="Testolin R."/>
            <person name="Stella A."/>
            <person name="Tartarini S."/>
            <person name="Tonutti P."/>
            <person name="Arus P."/>
            <person name="Orellana A."/>
            <person name="Wells C."/>
            <person name="Main D."/>
            <person name="Vizzotto G."/>
            <person name="Silva H."/>
            <person name="Salamini F."/>
            <person name="Schmutz J."/>
            <person name="Morgante M."/>
            <person name="Rokhsar D.S."/>
        </authorList>
    </citation>
    <scope>NUCLEOTIDE SEQUENCE [LARGE SCALE GENOMIC DNA]</scope>
    <source>
        <strain evidence="3">cv. Nemared</strain>
    </source>
</reference>
<keyword evidence="3" id="KW-1185">Reference proteome</keyword>
<dbReference type="Proteomes" id="UP000006882">
    <property type="component" value="Chromosome G5"/>
</dbReference>
<name>A0A251P450_PRUPE</name>
<organism evidence="2 3">
    <name type="scientific">Prunus persica</name>
    <name type="common">Peach</name>
    <name type="synonym">Amygdalus persica</name>
    <dbReference type="NCBI Taxonomy" id="3760"/>
    <lineage>
        <taxon>Eukaryota</taxon>
        <taxon>Viridiplantae</taxon>
        <taxon>Streptophyta</taxon>
        <taxon>Embryophyta</taxon>
        <taxon>Tracheophyta</taxon>
        <taxon>Spermatophyta</taxon>
        <taxon>Magnoliopsida</taxon>
        <taxon>eudicotyledons</taxon>
        <taxon>Gunneridae</taxon>
        <taxon>Pentapetalae</taxon>
        <taxon>rosids</taxon>
        <taxon>fabids</taxon>
        <taxon>Rosales</taxon>
        <taxon>Rosaceae</taxon>
        <taxon>Amygdaloideae</taxon>
        <taxon>Amygdaleae</taxon>
        <taxon>Prunus</taxon>
    </lineage>
</organism>
<dbReference type="Gramene" id="ONI06321">
    <property type="protein sequence ID" value="ONI06321"/>
    <property type="gene ID" value="PRUPE_5G053100"/>
</dbReference>
<feature type="region of interest" description="Disordered" evidence="1">
    <location>
        <begin position="1"/>
        <end position="28"/>
    </location>
</feature>
<proteinExistence type="predicted"/>
<evidence type="ECO:0000256" key="1">
    <source>
        <dbReference type="SAM" id="MobiDB-lite"/>
    </source>
</evidence>
<feature type="compositionally biased region" description="Polar residues" evidence="1">
    <location>
        <begin position="12"/>
        <end position="26"/>
    </location>
</feature>
<sequence length="77" mass="8985">MPYPLKRHHNNPHINASESDETNNLPKGNIGKMVSTYLPVSNLQLQYFQEKTYKLNFNRNNPHLNLKQDVNVQLPDI</sequence>
<dbReference type="AlphaFoldDB" id="A0A251P450"/>
<dbReference type="EMBL" id="CM007655">
    <property type="protein sequence ID" value="ONI06321.1"/>
    <property type="molecule type" value="Genomic_DNA"/>
</dbReference>
<gene>
    <name evidence="2" type="ORF">PRUPE_5G053100</name>
</gene>
<feature type="compositionally biased region" description="Basic residues" evidence="1">
    <location>
        <begin position="1"/>
        <end position="11"/>
    </location>
</feature>
<accession>A0A251P450</accession>
<evidence type="ECO:0000313" key="3">
    <source>
        <dbReference type="Proteomes" id="UP000006882"/>
    </source>
</evidence>
<protein>
    <submittedName>
        <fullName evidence="2">Uncharacterized protein</fullName>
    </submittedName>
</protein>
<evidence type="ECO:0000313" key="2">
    <source>
        <dbReference type="EMBL" id="ONI06321.1"/>
    </source>
</evidence>